<evidence type="ECO:0000259" key="7">
    <source>
        <dbReference type="Pfam" id="PF22700"/>
    </source>
</evidence>
<evidence type="ECO:0000256" key="1">
    <source>
        <dbReference type="ARBA" id="ARBA00022516"/>
    </source>
</evidence>
<dbReference type="Gene3D" id="3.30.70.890">
    <property type="entry name" value="GHMP kinase, C-terminal domain"/>
    <property type="match status" value="1"/>
</dbReference>
<feature type="domain" description="Diphosphomevalonate decarboxylase-like N-terminal" evidence="7">
    <location>
        <begin position="8"/>
        <end position="161"/>
    </location>
</feature>
<dbReference type="AlphaFoldDB" id="Q2PY15"/>
<dbReference type="InterPro" id="IPR014721">
    <property type="entry name" value="Ribsml_uS5_D2-typ_fold_subgr"/>
</dbReference>
<keyword evidence="2" id="KW-0547">Nucleotide-binding</keyword>
<dbReference type="Pfam" id="PF18376">
    <property type="entry name" value="MDD_C"/>
    <property type="match status" value="1"/>
</dbReference>
<dbReference type="GO" id="GO:0005524">
    <property type="term" value="F:ATP binding"/>
    <property type="evidence" value="ECO:0007669"/>
    <property type="project" value="UniProtKB-KW"/>
</dbReference>
<keyword evidence="5" id="KW-0456">Lyase</keyword>
<evidence type="ECO:0000256" key="4">
    <source>
        <dbReference type="ARBA" id="ARBA00023098"/>
    </source>
</evidence>
<evidence type="ECO:0000259" key="6">
    <source>
        <dbReference type="Pfam" id="PF18376"/>
    </source>
</evidence>
<keyword evidence="1" id="KW-0444">Lipid biosynthesis</keyword>
<dbReference type="Pfam" id="PF22700">
    <property type="entry name" value="MVD-like_N"/>
    <property type="match status" value="1"/>
</dbReference>
<proteinExistence type="predicted"/>
<dbReference type="GO" id="GO:0008299">
    <property type="term" value="P:isoprenoid biosynthetic process"/>
    <property type="evidence" value="ECO:0007669"/>
    <property type="project" value="InterPro"/>
</dbReference>
<name>Q2PY15_9BACT</name>
<dbReference type="InterPro" id="IPR041431">
    <property type="entry name" value="Mvd1_C"/>
</dbReference>
<dbReference type="InterPro" id="IPR036554">
    <property type="entry name" value="GHMP_kinase_C_sf"/>
</dbReference>
<dbReference type="Gene3D" id="3.30.230.10">
    <property type="match status" value="1"/>
</dbReference>
<evidence type="ECO:0000313" key="8">
    <source>
        <dbReference type="EMBL" id="ABC25412.1"/>
    </source>
</evidence>
<dbReference type="InterPro" id="IPR020568">
    <property type="entry name" value="Ribosomal_Su5_D2-typ_SF"/>
</dbReference>
<dbReference type="InterPro" id="IPR053859">
    <property type="entry name" value="MVD-like_N"/>
</dbReference>
<organism evidence="8">
    <name type="scientific">uncultured marine bacterium Ant39E11</name>
    <dbReference type="NCBI Taxonomy" id="360427"/>
    <lineage>
        <taxon>Bacteria</taxon>
        <taxon>environmental samples</taxon>
    </lineage>
</organism>
<keyword evidence="4" id="KW-0443">Lipid metabolism</keyword>
<dbReference type="InterPro" id="IPR005935">
    <property type="entry name" value="Mev_decarb"/>
</dbReference>
<dbReference type="PIRSF" id="PIRSF015950">
    <property type="entry name" value="Mev_P_decrbx"/>
    <property type="match status" value="1"/>
</dbReference>
<feature type="domain" description="Mvd1 C-terminal" evidence="6">
    <location>
        <begin position="187"/>
        <end position="307"/>
    </location>
</feature>
<dbReference type="GO" id="GO:0016831">
    <property type="term" value="F:carboxy-lyase activity"/>
    <property type="evidence" value="ECO:0007669"/>
    <property type="project" value="InterPro"/>
</dbReference>
<keyword evidence="3" id="KW-0067">ATP-binding</keyword>
<dbReference type="SUPFAM" id="SSF55060">
    <property type="entry name" value="GHMP Kinase, C-terminal domain"/>
    <property type="match status" value="1"/>
</dbReference>
<dbReference type="EMBL" id="DQ295241">
    <property type="protein sequence ID" value="ABC25412.1"/>
    <property type="molecule type" value="Genomic_DNA"/>
</dbReference>
<accession>Q2PY15</accession>
<evidence type="ECO:0000256" key="3">
    <source>
        <dbReference type="ARBA" id="ARBA00022840"/>
    </source>
</evidence>
<evidence type="ECO:0000256" key="2">
    <source>
        <dbReference type="ARBA" id="ARBA00022741"/>
    </source>
</evidence>
<reference evidence="8" key="1">
    <citation type="journal article" date="2006" name="Appl. Environ. Microbiol.">
        <title>Comparative genomics of DNA fragments from six Antarctic marine planktonic bacteria.</title>
        <authorList>
            <person name="Grzymski J.J."/>
            <person name="Carter B.J."/>
            <person name="DeLong E.F."/>
            <person name="Feldman R.A."/>
            <person name="Ghadiri A."/>
            <person name="Murray A.E."/>
        </authorList>
    </citation>
    <scope>NUCLEOTIDE SEQUENCE</scope>
</reference>
<sequence length="338" mass="36837">MTHTWSSPSNIALVKYWGKHGQQLPSNPSISFTLSNCRSTTSMSLKEGKGFTVALNGVDKPAFAAKIQTWFDRIDDRLPWLKDHHVTIESSNSFPHSSGIASSASAFSAMALCLLDHARKAGLSTMSSDFIQEASLLARLGSGSASRSVMGGLVVWGVHKGTPGSSDNHAIPYPHEVHPDMMSYQDLVLLVDVGQKSVSSSAGHELMAKHPFAATRFEQAHHNMDALQGILKTGDHWAFIDLIESEALTLHGLMMNSSPSYLLMKPNTLAIIQRIRQFRQEKQVPVGFTLDAGANVHMLYPESLKSTVESFANDQLKSLCKDGRMILDEVGQGPLPLS</sequence>
<evidence type="ECO:0000256" key="5">
    <source>
        <dbReference type="ARBA" id="ARBA00023239"/>
    </source>
</evidence>
<dbReference type="SUPFAM" id="SSF54211">
    <property type="entry name" value="Ribosomal protein S5 domain 2-like"/>
    <property type="match status" value="1"/>
</dbReference>
<dbReference type="PANTHER" id="PTHR10977:SF3">
    <property type="entry name" value="DIPHOSPHOMEVALONATE DECARBOXYLASE"/>
    <property type="match status" value="1"/>
</dbReference>
<dbReference type="PANTHER" id="PTHR10977">
    <property type="entry name" value="DIPHOSPHOMEVALONATE DECARBOXYLASE"/>
    <property type="match status" value="1"/>
</dbReference>
<protein>
    <submittedName>
        <fullName evidence="8">Mevalonate diphosphate decarboxylase</fullName>
    </submittedName>
</protein>